<evidence type="ECO:0000256" key="5">
    <source>
        <dbReference type="ARBA" id="ARBA00022729"/>
    </source>
</evidence>
<evidence type="ECO:0000256" key="2">
    <source>
        <dbReference type="ARBA" id="ARBA00008163"/>
    </source>
</evidence>
<keyword evidence="7" id="KW-0998">Cell outer membrane</keyword>
<name>B4D979_9BACT</name>
<evidence type="ECO:0000256" key="1">
    <source>
        <dbReference type="ARBA" id="ARBA00004571"/>
    </source>
</evidence>
<dbReference type="RefSeq" id="WP_006982790.1">
    <property type="nucleotide sequence ID" value="NZ_ABVL01000025.1"/>
</dbReference>
<evidence type="ECO:0000256" key="4">
    <source>
        <dbReference type="ARBA" id="ARBA00022692"/>
    </source>
</evidence>
<dbReference type="AlphaFoldDB" id="B4D979"/>
<dbReference type="PANTHER" id="PTHR35093:SF8">
    <property type="entry name" value="OUTER MEMBRANE PROTEIN NMB0088-RELATED"/>
    <property type="match status" value="1"/>
</dbReference>
<keyword evidence="3" id="KW-1134">Transmembrane beta strand</keyword>
<comment type="caution">
    <text evidence="8">The sequence shown here is derived from an EMBL/GenBank/DDBJ whole genome shotgun (WGS) entry which is preliminary data.</text>
</comment>
<evidence type="ECO:0000313" key="8">
    <source>
        <dbReference type="EMBL" id="EDY16982.1"/>
    </source>
</evidence>
<dbReference type="GO" id="GO:0009279">
    <property type="term" value="C:cell outer membrane"/>
    <property type="evidence" value="ECO:0007669"/>
    <property type="project" value="UniProtKB-SubCell"/>
</dbReference>
<reference evidence="8 9" key="1">
    <citation type="journal article" date="2011" name="J. Bacteriol.">
        <title>Genome sequence of Chthoniobacter flavus Ellin428, an aerobic heterotrophic soil bacterium.</title>
        <authorList>
            <person name="Kant R."/>
            <person name="van Passel M.W."/>
            <person name="Palva A."/>
            <person name="Lucas S."/>
            <person name="Lapidus A."/>
            <person name="Glavina Del Rio T."/>
            <person name="Dalin E."/>
            <person name="Tice H."/>
            <person name="Bruce D."/>
            <person name="Goodwin L."/>
            <person name="Pitluck S."/>
            <person name="Larimer F.W."/>
            <person name="Land M.L."/>
            <person name="Hauser L."/>
            <person name="Sangwan P."/>
            <person name="de Vos W.M."/>
            <person name="Janssen P.H."/>
            <person name="Smidt H."/>
        </authorList>
    </citation>
    <scope>NUCLEOTIDE SEQUENCE [LARGE SCALE GENOMIC DNA]</scope>
    <source>
        <strain evidence="8 9">Ellin428</strain>
    </source>
</reference>
<dbReference type="GO" id="GO:0015483">
    <property type="term" value="F:long-chain fatty acid transporting porin activity"/>
    <property type="evidence" value="ECO:0007669"/>
    <property type="project" value="TreeGrafter"/>
</dbReference>
<gene>
    <name evidence="8" type="ORF">CfE428DRAFT_5469</name>
</gene>
<evidence type="ECO:0000313" key="9">
    <source>
        <dbReference type="Proteomes" id="UP000005824"/>
    </source>
</evidence>
<comment type="subcellular location">
    <subcellularLocation>
        <location evidence="1">Cell outer membrane</location>
        <topology evidence="1">Multi-pass membrane protein</topology>
    </subcellularLocation>
</comment>
<keyword evidence="4" id="KW-0812">Transmembrane</keyword>
<dbReference type="eggNOG" id="COG2067">
    <property type="taxonomic scope" value="Bacteria"/>
</dbReference>
<dbReference type="STRING" id="497964.CfE428DRAFT_5469"/>
<organism evidence="8 9">
    <name type="scientific">Chthoniobacter flavus Ellin428</name>
    <dbReference type="NCBI Taxonomy" id="497964"/>
    <lineage>
        <taxon>Bacteria</taxon>
        <taxon>Pseudomonadati</taxon>
        <taxon>Verrucomicrobiota</taxon>
        <taxon>Spartobacteria</taxon>
        <taxon>Chthoniobacterales</taxon>
        <taxon>Chthoniobacteraceae</taxon>
        <taxon>Chthoniobacter</taxon>
    </lineage>
</organism>
<dbReference type="InParanoid" id="B4D979"/>
<keyword evidence="9" id="KW-1185">Reference proteome</keyword>
<dbReference type="PANTHER" id="PTHR35093">
    <property type="entry name" value="OUTER MEMBRANE PROTEIN NMB0088-RELATED"/>
    <property type="match status" value="1"/>
</dbReference>
<keyword evidence="5" id="KW-0732">Signal</keyword>
<dbReference type="Gene3D" id="2.40.160.60">
    <property type="entry name" value="Outer membrane protein transport protein (OMPP1/FadL/TodX)"/>
    <property type="match status" value="1"/>
</dbReference>
<keyword evidence="6" id="KW-0472">Membrane</keyword>
<dbReference type="EMBL" id="ABVL01000025">
    <property type="protein sequence ID" value="EDY16982.1"/>
    <property type="molecule type" value="Genomic_DNA"/>
</dbReference>
<dbReference type="InterPro" id="IPR005017">
    <property type="entry name" value="OMPP1/FadL/TodX"/>
</dbReference>
<comment type="similarity">
    <text evidence="2">Belongs to the OmpP1/FadL family.</text>
</comment>
<sequence length="408" mass="45123">MKNALFIRSFAYLFLGALSLNSYGVGFRIPEQGTAAAARANAFTATADDPSAVYYNPAGILQNDGLRNMFGAYTISLRSSVDLDTSAKNNHFTNTNNNWQIAPESYYTWHPAGQPVAFGLGVYVPFGFAINYPDDTPIRDVAHKGRLGYTTISPVVAFQVSRTFSIAIGPTINYSTATLERGIFAPGDQFKFNGAGWTFGFIAAMMWVPAPEHHFGLTYRSATRLDYSGHTYENTDAFTSGGVTIPAINTHSNADVAIDFPQTITAGYSYRPRPDWNFEFDVDWADWGSLNTATIHTSTGDLALPFNWRSSFMYEFGITKQFSHNFHTSIGYCYSQKSVPSGSFDPAVPDTNRHIFSAGFGQGYERFSWNVAYQFIYGPPRTISEGTVSDGTYRFDAHALSFSIGYKF</sequence>
<accession>B4D979</accession>
<protein>
    <submittedName>
        <fullName evidence="8">Membrane protein involved in aromatic hydrocarbon degradation</fullName>
    </submittedName>
</protein>
<dbReference type="SUPFAM" id="SSF56935">
    <property type="entry name" value="Porins"/>
    <property type="match status" value="1"/>
</dbReference>
<evidence type="ECO:0000256" key="3">
    <source>
        <dbReference type="ARBA" id="ARBA00022452"/>
    </source>
</evidence>
<evidence type="ECO:0000256" key="6">
    <source>
        <dbReference type="ARBA" id="ARBA00023136"/>
    </source>
</evidence>
<proteinExistence type="inferred from homology"/>
<evidence type="ECO:0000256" key="7">
    <source>
        <dbReference type="ARBA" id="ARBA00023237"/>
    </source>
</evidence>
<dbReference type="Pfam" id="PF03349">
    <property type="entry name" value="Toluene_X"/>
    <property type="match status" value="1"/>
</dbReference>
<dbReference type="Proteomes" id="UP000005824">
    <property type="component" value="Unassembled WGS sequence"/>
</dbReference>